<keyword evidence="6 10" id="KW-0432">Leucine biosynthesis</keyword>
<comment type="caution">
    <text evidence="12">The sequence shown here is derived from an EMBL/GenBank/DDBJ whole genome shotgun (WGS) entry which is preliminary data.</text>
</comment>
<dbReference type="EC" id="4.2.1.33" evidence="10"/>
<dbReference type="Proteomes" id="UP001597024">
    <property type="component" value="Unassembled WGS sequence"/>
</dbReference>
<dbReference type="InterPro" id="IPR015928">
    <property type="entry name" value="Aconitase/3IPM_dehydase_swvl"/>
</dbReference>
<comment type="function">
    <text evidence="2 10">Catalyzes the isomerization between 2-isopropylmalate and 3-isopropylmalate, via the formation of 2-isopropylmaleate.</text>
</comment>
<comment type="subunit">
    <text evidence="5 10">Heterodimer of LeuC and LeuD.</text>
</comment>
<keyword evidence="9 10" id="KW-0100">Branched-chain amino acid biosynthesis</keyword>
<dbReference type="PANTHER" id="PTHR43345:SF5">
    <property type="entry name" value="3-ISOPROPYLMALATE DEHYDRATASE SMALL SUBUNIT"/>
    <property type="match status" value="1"/>
</dbReference>
<sequence>MERFTVHRGRAVPLRRSDVDTDQIIPVRFLNHSQRTGHADALFADWRKDPGFVLNQPVYRGASVLVAGRDFGTGSSREYAVWALLNYGFRAVVAPRFGDIFHGNALMNGLLPVVVPEEVVTRLWDLVADDPAREVTIDLEGLRLSCGELSVGFEVDEDSRQRLLLGLDLVADTLRHEAEIVAYERSRRAALPVTTGF</sequence>
<dbReference type="Gene3D" id="3.20.19.10">
    <property type="entry name" value="Aconitase, domain 4"/>
    <property type="match status" value="1"/>
</dbReference>
<evidence type="ECO:0000256" key="9">
    <source>
        <dbReference type="ARBA" id="ARBA00023304"/>
    </source>
</evidence>
<dbReference type="NCBIfam" id="NF002458">
    <property type="entry name" value="PRK01641.1"/>
    <property type="match status" value="1"/>
</dbReference>
<dbReference type="InterPro" id="IPR050075">
    <property type="entry name" value="LeuD"/>
</dbReference>
<dbReference type="GO" id="GO:0003861">
    <property type="term" value="F:3-isopropylmalate dehydratase activity"/>
    <property type="evidence" value="ECO:0007669"/>
    <property type="project" value="UniProtKB-EC"/>
</dbReference>
<name>A0ABW3E6N7_9ACTN</name>
<accession>A0ABW3E6N7</accession>
<keyword evidence="7 10" id="KW-0028">Amino-acid biosynthesis</keyword>
<reference evidence="13" key="1">
    <citation type="journal article" date="2019" name="Int. J. Syst. Evol. Microbiol.">
        <title>The Global Catalogue of Microorganisms (GCM) 10K type strain sequencing project: providing services to taxonomists for standard genome sequencing and annotation.</title>
        <authorList>
            <consortium name="The Broad Institute Genomics Platform"/>
            <consortium name="The Broad Institute Genome Sequencing Center for Infectious Disease"/>
            <person name="Wu L."/>
            <person name="Ma J."/>
        </authorList>
    </citation>
    <scope>NUCLEOTIDE SEQUENCE [LARGE SCALE GENOMIC DNA]</scope>
    <source>
        <strain evidence="13">CCUG 62974</strain>
    </source>
</reference>
<keyword evidence="8 10" id="KW-0456">Lyase</keyword>
<keyword evidence="13" id="KW-1185">Reference proteome</keyword>
<dbReference type="PANTHER" id="PTHR43345">
    <property type="entry name" value="3-ISOPROPYLMALATE DEHYDRATASE SMALL SUBUNIT 2-RELATED-RELATED"/>
    <property type="match status" value="1"/>
</dbReference>
<dbReference type="InterPro" id="IPR004431">
    <property type="entry name" value="3-IsopropMal_deHydase_ssu"/>
</dbReference>
<comment type="pathway">
    <text evidence="3 10">Amino-acid biosynthesis; L-leucine biosynthesis; L-leucine from 3-methyl-2-oxobutanoate: step 2/4.</text>
</comment>
<evidence type="ECO:0000256" key="7">
    <source>
        <dbReference type="ARBA" id="ARBA00022605"/>
    </source>
</evidence>
<dbReference type="SUPFAM" id="SSF52016">
    <property type="entry name" value="LeuD/IlvD-like"/>
    <property type="match status" value="1"/>
</dbReference>
<evidence type="ECO:0000259" key="11">
    <source>
        <dbReference type="Pfam" id="PF00694"/>
    </source>
</evidence>
<dbReference type="NCBIfam" id="TIGR00171">
    <property type="entry name" value="leuD"/>
    <property type="match status" value="1"/>
</dbReference>
<feature type="domain" description="Aconitase A/isopropylmalate dehydratase small subunit swivel" evidence="11">
    <location>
        <begin position="1"/>
        <end position="117"/>
    </location>
</feature>
<dbReference type="InterPro" id="IPR033940">
    <property type="entry name" value="IPMI_Swivel"/>
</dbReference>
<comment type="similarity">
    <text evidence="4 10">Belongs to the LeuD family. LeuD type 1 subfamily.</text>
</comment>
<proteinExistence type="inferred from homology"/>
<evidence type="ECO:0000313" key="13">
    <source>
        <dbReference type="Proteomes" id="UP001597024"/>
    </source>
</evidence>
<protein>
    <recommendedName>
        <fullName evidence="10">3-isopropylmalate dehydratase small subunit</fullName>
        <ecNumber evidence="10">4.2.1.33</ecNumber>
    </recommendedName>
    <alternativeName>
        <fullName evidence="10">Alpha-IPM isomerase</fullName>
        <shortName evidence="10">IPMI</shortName>
    </alternativeName>
    <alternativeName>
        <fullName evidence="10">Isopropylmalate isomerase</fullName>
    </alternativeName>
</protein>
<dbReference type="InterPro" id="IPR000573">
    <property type="entry name" value="AconitaseA/IPMdHydase_ssu_swvl"/>
</dbReference>
<evidence type="ECO:0000256" key="3">
    <source>
        <dbReference type="ARBA" id="ARBA00004729"/>
    </source>
</evidence>
<evidence type="ECO:0000256" key="1">
    <source>
        <dbReference type="ARBA" id="ARBA00000491"/>
    </source>
</evidence>
<evidence type="ECO:0000313" key="12">
    <source>
        <dbReference type="EMBL" id="MFD0890706.1"/>
    </source>
</evidence>
<organism evidence="12 13">
    <name type="scientific">Streptosporangium algeriense</name>
    <dbReference type="NCBI Taxonomy" id="1682748"/>
    <lineage>
        <taxon>Bacteria</taxon>
        <taxon>Bacillati</taxon>
        <taxon>Actinomycetota</taxon>
        <taxon>Actinomycetes</taxon>
        <taxon>Streptosporangiales</taxon>
        <taxon>Streptosporangiaceae</taxon>
        <taxon>Streptosporangium</taxon>
    </lineage>
</organism>
<dbReference type="EMBL" id="JBHTHX010002623">
    <property type="protein sequence ID" value="MFD0890706.1"/>
    <property type="molecule type" value="Genomic_DNA"/>
</dbReference>
<evidence type="ECO:0000256" key="2">
    <source>
        <dbReference type="ARBA" id="ARBA00002695"/>
    </source>
</evidence>
<evidence type="ECO:0000256" key="6">
    <source>
        <dbReference type="ARBA" id="ARBA00022430"/>
    </source>
</evidence>
<comment type="catalytic activity">
    <reaction evidence="1 10">
        <text>(2R,3S)-3-isopropylmalate = (2S)-2-isopropylmalate</text>
        <dbReference type="Rhea" id="RHEA:32287"/>
        <dbReference type="ChEBI" id="CHEBI:1178"/>
        <dbReference type="ChEBI" id="CHEBI:35121"/>
        <dbReference type="EC" id="4.2.1.33"/>
    </reaction>
</comment>
<dbReference type="Pfam" id="PF00694">
    <property type="entry name" value="Aconitase_C"/>
    <property type="match status" value="1"/>
</dbReference>
<evidence type="ECO:0000256" key="4">
    <source>
        <dbReference type="ARBA" id="ARBA00009845"/>
    </source>
</evidence>
<evidence type="ECO:0000256" key="10">
    <source>
        <dbReference type="HAMAP-Rule" id="MF_01031"/>
    </source>
</evidence>
<evidence type="ECO:0000256" key="8">
    <source>
        <dbReference type="ARBA" id="ARBA00023239"/>
    </source>
</evidence>
<gene>
    <name evidence="10 12" type="primary">leuD</name>
    <name evidence="12" type="ORF">ACFQ08_39690</name>
</gene>
<dbReference type="CDD" id="cd01577">
    <property type="entry name" value="IPMI_Swivel"/>
    <property type="match status" value="1"/>
</dbReference>
<dbReference type="HAMAP" id="MF_01031">
    <property type="entry name" value="LeuD_type1"/>
    <property type="match status" value="1"/>
</dbReference>
<evidence type="ECO:0000256" key="5">
    <source>
        <dbReference type="ARBA" id="ARBA00011271"/>
    </source>
</evidence>